<evidence type="ECO:0000313" key="5">
    <source>
        <dbReference type="EMBL" id="OCC14394.1"/>
    </source>
</evidence>
<sequence length="101" mass="11442">MRESITKSIMNTVKDLNKSGLVDDITMKNIEKLCLPEVKDYPPEKIISIRKRFKLSQAALASLFNISPSTVQKWEQGLKRPTGAARKLLDIMERKGLEALL</sequence>
<dbReference type="PROSITE" id="PS50943">
    <property type="entry name" value="HTH_CROC1"/>
    <property type="match status" value="1"/>
</dbReference>
<keyword evidence="6" id="KW-1185">Reference proteome</keyword>
<evidence type="ECO:0000259" key="4">
    <source>
        <dbReference type="PROSITE" id="PS50943"/>
    </source>
</evidence>
<evidence type="ECO:0000313" key="6">
    <source>
        <dbReference type="Proteomes" id="UP000093080"/>
    </source>
</evidence>
<dbReference type="PANTHER" id="PTHR36511">
    <property type="entry name" value="MERR FAMILY BACTERIAL REGULATORY PROTEIN"/>
    <property type="match status" value="1"/>
</dbReference>
<dbReference type="OrthoDB" id="9799384at2"/>
<dbReference type="EMBL" id="MAGO01000013">
    <property type="protein sequence ID" value="OCC14394.1"/>
    <property type="molecule type" value="Genomic_DNA"/>
</dbReference>
<dbReference type="PANTHER" id="PTHR36511:SF3">
    <property type="entry name" value="ANTITOXIN HIGA-2"/>
    <property type="match status" value="1"/>
</dbReference>
<dbReference type="Proteomes" id="UP000093080">
    <property type="component" value="Unassembled WGS sequence"/>
</dbReference>
<gene>
    <name evidence="5" type="ORF">DBT_2267</name>
</gene>
<keyword evidence="2" id="KW-0238">DNA-binding</keyword>
<comment type="caution">
    <text evidence="5">The sequence shown here is derived from an EMBL/GenBank/DDBJ whole genome shotgun (WGS) entry which is preliminary data.</text>
</comment>
<evidence type="ECO:0000256" key="3">
    <source>
        <dbReference type="ARBA" id="ARBA00023163"/>
    </source>
</evidence>
<accession>A0A1B9F3I3</accession>
<name>A0A1B9F3I3_9BACT</name>
<dbReference type="GO" id="GO:0003677">
    <property type="term" value="F:DNA binding"/>
    <property type="evidence" value="ECO:0007669"/>
    <property type="project" value="UniProtKB-KW"/>
</dbReference>
<dbReference type="SMART" id="SM00530">
    <property type="entry name" value="HTH_XRE"/>
    <property type="match status" value="1"/>
</dbReference>
<evidence type="ECO:0000256" key="1">
    <source>
        <dbReference type="ARBA" id="ARBA00023015"/>
    </source>
</evidence>
<evidence type="ECO:0000256" key="2">
    <source>
        <dbReference type="ARBA" id="ARBA00023125"/>
    </source>
</evidence>
<reference evidence="5 6" key="1">
    <citation type="submission" date="2016-06" db="EMBL/GenBank/DDBJ databases">
        <title>Respiratory ammonification of nitrate coupled to the oxidation of elemental sulfur in deep-sea autotrophic thermophilic bacteria.</title>
        <authorList>
            <person name="Slobodkina G.B."/>
            <person name="Mardanov A.V."/>
            <person name="Ravin N.V."/>
            <person name="Frolova A.A."/>
            <person name="Viryasiv M.B."/>
            <person name="Chernyh N.A."/>
            <person name="Bonch-Osmolovskaya E.A."/>
            <person name="Slobodkin A.I."/>
        </authorList>
    </citation>
    <scope>NUCLEOTIDE SEQUENCE [LARGE SCALE GENOMIC DNA]</scope>
    <source>
        <strain evidence="5 6">S69</strain>
    </source>
</reference>
<dbReference type="CDD" id="cd00093">
    <property type="entry name" value="HTH_XRE"/>
    <property type="match status" value="1"/>
</dbReference>
<dbReference type="InterPro" id="IPR010982">
    <property type="entry name" value="Lambda_DNA-bd_dom_sf"/>
</dbReference>
<dbReference type="AlphaFoldDB" id="A0A1B9F3I3"/>
<keyword evidence="1" id="KW-0805">Transcription regulation</keyword>
<dbReference type="Pfam" id="PF01381">
    <property type="entry name" value="HTH_3"/>
    <property type="match status" value="1"/>
</dbReference>
<protein>
    <submittedName>
        <fullName evidence="5">Helix-turn-helix domain protein</fullName>
    </submittedName>
</protein>
<dbReference type="Gene3D" id="1.10.260.40">
    <property type="entry name" value="lambda repressor-like DNA-binding domains"/>
    <property type="match status" value="1"/>
</dbReference>
<proteinExistence type="predicted"/>
<dbReference type="SUPFAM" id="SSF47413">
    <property type="entry name" value="lambda repressor-like DNA-binding domains"/>
    <property type="match status" value="1"/>
</dbReference>
<keyword evidence="3" id="KW-0804">Transcription</keyword>
<organism evidence="5 6">
    <name type="scientific">Dissulfuribacter thermophilus</name>
    <dbReference type="NCBI Taxonomy" id="1156395"/>
    <lineage>
        <taxon>Bacteria</taxon>
        <taxon>Pseudomonadati</taxon>
        <taxon>Thermodesulfobacteriota</taxon>
        <taxon>Dissulfuribacteria</taxon>
        <taxon>Dissulfuribacterales</taxon>
        <taxon>Dissulfuribacteraceae</taxon>
        <taxon>Dissulfuribacter</taxon>
    </lineage>
</organism>
<feature type="domain" description="HTH cro/C1-type" evidence="4">
    <location>
        <begin position="46"/>
        <end position="82"/>
    </location>
</feature>
<dbReference type="RefSeq" id="WP_067620381.1">
    <property type="nucleotide sequence ID" value="NZ_MAGO01000013.1"/>
</dbReference>
<dbReference type="STRING" id="1156395.DBT_2267"/>
<dbReference type="InterPro" id="IPR001387">
    <property type="entry name" value="Cro/C1-type_HTH"/>
</dbReference>
<dbReference type="InterPro" id="IPR052359">
    <property type="entry name" value="HTH-type_reg/antitoxin"/>
</dbReference>